<dbReference type="GO" id="GO:0016279">
    <property type="term" value="F:protein-lysine N-methyltransferase activity"/>
    <property type="evidence" value="ECO:0007669"/>
    <property type="project" value="UniProtKB-ARBA"/>
</dbReference>
<feature type="domain" description="SET" evidence="5">
    <location>
        <begin position="32"/>
        <end position="269"/>
    </location>
</feature>
<proteinExistence type="predicted"/>
<dbReference type="FunFam" id="3.90.1410.10:FF:000007">
    <property type="entry name" value="Ribosomal lysine N-methyltransferase 4"/>
    <property type="match status" value="1"/>
</dbReference>
<comment type="caution">
    <text evidence="6">The sequence shown here is derived from an EMBL/GenBank/DDBJ whole genome shotgun (WGS) entry which is preliminary data.</text>
</comment>
<dbReference type="InterPro" id="IPR050600">
    <property type="entry name" value="SETD3_SETD6_MTase"/>
</dbReference>
<dbReference type="Pfam" id="PF00856">
    <property type="entry name" value="SET"/>
    <property type="match status" value="1"/>
</dbReference>
<keyword evidence="7" id="KW-1185">Reference proteome</keyword>
<dbReference type="InterPro" id="IPR001214">
    <property type="entry name" value="SET_dom"/>
</dbReference>
<keyword evidence="2" id="KW-0808">Transferase</keyword>
<dbReference type="InterPro" id="IPR046341">
    <property type="entry name" value="SET_dom_sf"/>
</dbReference>
<dbReference type="OrthoDB" id="341421at2759"/>
<gene>
    <name evidence="6" type="ORF">HETSPECPRED_000415</name>
</gene>
<evidence type="ECO:0000256" key="4">
    <source>
        <dbReference type="SAM" id="MobiDB-lite"/>
    </source>
</evidence>
<dbReference type="AlphaFoldDB" id="A0A8H3I8T0"/>
<protein>
    <recommendedName>
        <fullName evidence="5">SET domain-containing protein</fullName>
    </recommendedName>
</protein>
<dbReference type="Proteomes" id="UP000664521">
    <property type="component" value="Unassembled WGS sequence"/>
</dbReference>
<feature type="compositionally biased region" description="Basic and acidic residues" evidence="4">
    <location>
        <begin position="455"/>
        <end position="464"/>
    </location>
</feature>
<dbReference type="SUPFAM" id="SSF81822">
    <property type="entry name" value="RuBisCo LSMT C-terminal, substrate-binding domain"/>
    <property type="match status" value="1"/>
</dbReference>
<dbReference type="PROSITE" id="PS50280">
    <property type="entry name" value="SET"/>
    <property type="match status" value="1"/>
</dbReference>
<dbReference type="SUPFAM" id="SSF82199">
    <property type="entry name" value="SET domain"/>
    <property type="match status" value="1"/>
</dbReference>
<evidence type="ECO:0000259" key="5">
    <source>
        <dbReference type="PROSITE" id="PS50280"/>
    </source>
</evidence>
<name>A0A8H3I8T0_9LECA</name>
<dbReference type="InterPro" id="IPR036464">
    <property type="entry name" value="Rubisco_LSMT_subst-bd_sf"/>
</dbReference>
<dbReference type="Gene3D" id="3.90.1410.10">
    <property type="entry name" value="set domain protein methyltransferase, domain 1"/>
    <property type="match status" value="1"/>
</dbReference>
<feature type="region of interest" description="Disordered" evidence="4">
    <location>
        <begin position="455"/>
        <end position="474"/>
    </location>
</feature>
<evidence type="ECO:0000256" key="3">
    <source>
        <dbReference type="ARBA" id="ARBA00022691"/>
    </source>
</evidence>
<dbReference type="PANTHER" id="PTHR13271:SF34">
    <property type="entry name" value="N-LYSINE METHYLTRANSFERASE SETD6"/>
    <property type="match status" value="1"/>
</dbReference>
<reference evidence="6" key="1">
    <citation type="submission" date="2021-03" db="EMBL/GenBank/DDBJ databases">
        <authorList>
            <person name="Tagirdzhanova G."/>
        </authorList>
    </citation>
    <scope>NUCLEOTIDE SEQUENCE</scope>
</reference>
<sequence>MSESEDDDYPFEWRSGDLMTWIKQQVGARVSPKVELVDLRGRGAGRGVVANTDINLNEELFSIPLSAAFSVKTSSLLKTHLGPTVQRLDDWLALTLALLFEKGQGDRSKWSAYMNVFPASFDTLMYWTQAELDELKGCAVLDKIGKVDAEKAFTEQLVPFIKRNAYMFPQFTASKEVNNIDATILRSAHVMATLIMAYAFDLEEELEDGASDDDLSEVLKSQKAMVPLADMFNADGDRNNAHLIQSADYLNMVALKSIRQGEEIFNDYGQLPRSDLLRRYGYVTDRYKNWDVVEISVDLVFRVVFDRHRFDDESKKQRLGLAQQQWHISSDSFELTRNQTSTGFEFDPALYLLVDALTMDAATLQEEIDANETPEEPRFTLEMGVALREVLLTHLKSYKTTIAEDAALLQDDHLAKRLRMAVEVRLGEKELIAIAMDGLQNRVEDMSGGLKRIDETREREDERVQTAQSKKRKI</sequence>
<dbReference type="InterPro" id="IPR015353">
    <property type="entry name" value="Rubisco_LSMT_subst-bd"/>
</dbReference>
<dbReference type="Pfam" id="PF09273">
    <property type="entry name" value="Rubis-subs-bind"/>
    <property type="match status" value="1"/>
</dbReference>
<dbReference type="PANTHER" id="PTHR13271">
    <property type="entry name" value="UNCHARACTERIZED PUTATIVE METHYLTRANSFERASE"/>
    <property type="match status" value="1"/>
</dbReference>
<evidence type="ECO:0000256" key="1">
    <source>
        <dbReference type="ARBA" id="ARBA00022603"/>
    </source>
</evidence>
<accession>A0A8H3I8T0</accession>
<evidence type="ECO:0000313" key="7">
    <source>
        <dbReference type="Proteomes" id="UP000664521"/>
    </source>
</evidence>
<organism evidence="6 7">
    <name type="scientific">Heterodermia speciosa</name>
    <dbReference type="NCBI Taxonomy" id="116794"/>
    <lineage>
        <taxon>Eukaryota</taxon>
        <taxon>Fungi</taxon>
        <taxon>Dikarya</taxon>
        <taxon>Ascomycota</taxon>
        <taxon>Pezizomycotina</taxon>
        <taxon>Lecanoromycetes</taxon>
        <taxon>OSLEUM clade</taxon>
        <taxon>Lecanoromycetidae</taxon>
        <taxon>Caliciales</taxon>
        <taxon>Physciaceae</taxon>
        <taxon>Heterodermia</taxon>
    </lineage>
</organism>
<keyword evidence="1" id="KW-0489">Methyltransferase</keyword>
<dbReference type="GO" id="GO:0005634">
    <property type="term" value="C:nucleus"/>
    <property type="evidence" value="ECO:0007669"/>
    <property type="project" value="TreeGrafter"/>
</dbReference>
<dbReference type="GO" id="GO:0032259">
    <property type="term" value="P:methylation"/>
    <property type="evidence" value="ECO:0007669"/>
    <property type="project" value="UniProtKB-KW"/>
</dbReference>
<keyword evidence="3" id="KW-0949">S-adenosyl-L-methionine</keyword>
<evidence type="ECO:0000313" key="6">
    <source>
        <dbReference type="EMBL" id="CAF9911680.1"/>
    </source>
</evidence>
<evidence type="ECO:0000256" key="2">
    <source>
        <dbReference type="ARBA" id="ARBA00022679"/>
    </source>
</evidence>
<dbReference type="EMBL" id="CAJPDS010000010">
    <property type="protein sequence ID" value="CAF9911680.1"/>
    <property type="molecule type" value="Genomic_DNA"/>
</dbReference>
<dbReference type="Gene3D" id="3.90.1420.10">
    <property type="entry name" value="Rubisco LSMT, substrate-binding domain"/>
    <property type="match status" value="1"/>
</dbReference>